<dbReference type="Proteomes" id="UP001244341">
    <property type="component" value="Chromosome 5b"/>
</dbReference>
<evidence type="ECO:0000313" key="14">
    <source>
        <dbReference type="Proteomes" id="UP001244341"/>
    </source>
</evidence>
<evidence type="ECO:0000256" key="5">
    <source>
        <dbReference type="ARBA" id="ARBA00022723"/>
    </source>
</evidence>
<comment type="subcellular location">
    <subcellularLocation>
        <location evidence="3">Nucleus</location>
        <location evidence="3">PML body</location>
    </subcellularLocation>
</comment>
<dbReference type="PANTHER" id="PTHR15822">
    <property type="entry name" value="TRAF AND TNF RECEPTOR-ASSOCIATED PROTEIN"/>
    <property type="match status" value="1"/>
</dbReference>
<reference evidence="13 14" key="1">
    <citation type="submission" date="2023-05" db="EMBL/GenBank/DDBJ databases">
        <title>A 100% complete, gapless, phased diploid assembly of the Scenedesmus obliquus UTEX 3031 genome.</title>
        <authorList>
            <person name="Biondi T.C."/>
            <person name="Hanschen E.R."/>
            <person name="Kwon T."/>
            <person name="Eng W."/>
            <person name="Kruse C.P.S."/>
            <person name="Koehler S.I."/>
            <person name="Kunde Y."/>
            <person name="Gleasner C.D."/>
            <person name="You Mak K.T."/>
            <person name="Polle J."/>
            <person name="Hovde B.T."/>
            <person name="Starkenburg S.R."/>
        </authorList>
    </citation>
    <scope>NUCLEOTIDE SEQUENCE [LARGE SCALE GENOMIC DNA]</scope>
    <source>
        <strain evidence="13 14">DOE0152z</strain>
    </source>
</reference>
<feature type="domain" description="Endonuclease/exonuclease/phosphatase" evidence="12">
    <location>
        <begin position="149"/>
        <end position="402"/>
    </location>
</feature>
<evidence type="ECO:0000256" key="6">
    <source>
        <dbReference type="ARBA" id="ARBA00022763"/>
    </source>
</evidence>
<evidence type="ECO:0000256" key="11">
    <source>
        <dbReference type="SAM" id="MobiDB-lite"/>
    </source>
</evidence>
<dbReference type="EMBL" id="CP126212">
    <property type="protein sequence ID" value="WIA14063.1"/>
    <property type="molecule type" value="Genomic_DNA"/>
</dbReference>
<evidence type="ECO:0000256" key="3">
    <source>
        <dbReference type="ARBA" id="ARBA00004322"/>
    </source>
</evidence>
<evidence type="ECO:0000256" key="1">
    <source>
        <dbReference type="ARBA" id="ARBA00001936"/>
    </source>
</evidence>
<organism evidence="13 14">
    <name type="scientific">Tetradesmus obliquus</name>
    <name type="common">Green alga</name>
    <name type="synonym">Acutodesmus obliquus</name>
    <dbReference type="NCBI Taxonomy" id="3088"/>
    <lineage>
        <taxon>Eukaryota</taxon>
        <taxon>Viridiplantae</taxon>
        <taxon>Chlorophyta</taxon>
        <taxon>core chlorophytes</taxon>
        <taxon>Chlorophyceae</taxon>
        <taxon>CS clade</taxon>
        <taxon>Sphaeropleales</taxon>
        <taxon>Scenedesmaceae</taxon>
        <taxon>Tetradesmus</taxon>
    </lineage>
</organism>
<evidence type="ECO:0000256" key="4">
    <source>
        <dbReference type="ARBA" id="ARBA00022722"/>
    </source>
</evidence>
<dbReference type="Pfam" id="PF03372">
    <property type="entry name" value="Exo_endo_phos"/>
    <property type="match status" value="1"/>
</dbReference>
<keyword evidence="6" id="KW-0227">DNA damage</keyword>
<feature type="compositionally biased region" description="Acidic residues" evidence="11">
    <location>
        <begin position="1"/>
        <end position="10"/>
    </location>
</feature>
<dbReference type="InterPro" id="IPR005135">
    <property type="entry name" value="Endo/exonuclease/phosphatase"/>
</dbReference>
<evidence type="ECO:0000259" key="12">
    <source>
        <dbReference type="Pfam" id="PF03372"/>
    </source>
</evidence>
<evidence type="ECO:0000256" key="9">
    <source>
        <dbReference type="ARBA" id="ARBA00023204"/>
    </source>
</evidence>
<feature type="compositionally biased region" description="Low complexity" evidence="11">
    <location>
        <begin position="92"/>
        <end position="108"/>
    </location>
</feature>
<comment type="cofactor">
    <cofactor evidence="2">
        <name>Mg(2+)</name>
        <dbReference type="ChEBI" id="CHEBI:18420"/>
    </cofactor>
</comment>
<keyword evidence="9" id="KW-0234">DNA repair</keyword>
<accession>A0ABY8U0B0</accession>
<dbReference type="InterPro" id="IPR036691">
    <property type="entry name" value="Endo/exonu/phosph_ase_sf"/>
</dbReference>
<feature type="region of interest" description="Disordered" evidence="11">
    <location>
        <begin position="1"/>
        <end position="129"/>
    </location>
</feature>
<keyword evidence="4" id="KW-0540">Nuclease</keyword>
<evidence type="ECO:0000313" key="13">
    <source>
        <dbReference type="EMBL" id="WIA14063.1"/>
    </source>
</evidence>
<evidence type="ECO:0000256" key="10">
    <source>
        <dbReference type="ARBA" id="ARBA00023242"/>
    </source>
</evidence>
<dbReference type="SUPFAM" id="SSF56219">
    <property type="entry name" value="DNase I-like"/>
    <property type="match status" value="1"/>
</dbReference>
<keyword evidence="7" id="KW-0378">Hydrolase</keyword>
<evidence type="ECO:0000256" key="7">
    <source>
        <dbReference type="ARBA" id="ARBA00022801"/>
    </source>
</evidence>
<proteinExistence type="predicted"/>
<dbReference type="CDD" id="cd09080">
    <property type="entry name" value="TDP2"/>
    <property type="match status" value="1"/>
</dbReference>
<evidence type="ECO:0000256" key="8">
    <source>
        <dbReference type="ARBA" id="ARBA00022842"/>
    </source>
</evidence>
<keyword evidence="14" id="KW-1185">Reference proteome</keyword>
<feature type="compositionally biased region" description="Low complexity" evidence="11">
    <location>
        <begin position="23"/>
        <end position="56"/>
    </location>
</feature>
<dbReference type="InterPro" id="IPR051547">
    <property type="entry name" value="TDP2-like"/>
</dbReference>
<dbReference type="Gene3D" id="3.60.10.10">
    <property type="entry name" value="Endonuclease/exonuclease/phosphatase"/>
    <property type="match status" value="1"/>
</dbReference>
<keyword evidence="8" id="KW-0460">Magnesium</keyword>
<dbReference type="PANTHER" id="PTHR15822:SF4">
    <property type="entry name" value="TYROSYL-DNA PHOSPHODIESTERASE 2"/>
    <property type="match status" value="1"/>
</dbReference>
<keyword evidence="10" id="KW-0539">Nucleus</keyword>
<comment type="cofactor">
    <cofactor evidence="1">
        <name>Mn(2+)</name>
        <dbReference type="ChEBI" id="CHEBI:29035"/>
    </cofactor>
</comment>
<name>A0ABY8U0B0_TETOB</name>
<protein>
    <recommendedName>
        <fullName evidence="12">Endonuclease/exonuclease/phosphatase domain-containing protein</fullName>
    </recommendedName>
</protein>
<evidence type="ECO:0000256" key="2">
    <source>
        <dbReference type="ARBA" id="ARBA00001946"/>
    </source>
</evidence>
<sequence length="412" mass="43788">MTDEDDDDDAAERGAVKRMKLNPPDTAAPDADAAAAAAAAASGSGSAAAAAAAAGTGFNNSDLRALHEARMRRQQQQQQQQPDEGAKQQEDAAGGSEPASTPAAAAGSSRRRRSRSPPARPAAAKPAAGSSAAAASAGAGSSSISISLLTYNVWFKEEVAVLERMTGLGDIIRRAGLPTFICLQEVTPLILEILCNMEWWQQYVPSPHPRDMAYFTLLLVKRSADPSLGQAAFSHREFGNSVMGRGLRSVSASIGGQQVLVATSHLESPIPPQAWYSQERQQQMAEALRSLDDAAAGNVLFAGDMNWDDKRDGAPPLPNSWVDAWATLQPGKPGATYDAKSNPMLPFKGTPALRLDRIICKLRDWRLGSIELVGNQPLPGVTYSHRLRNGGSKELPVLPSDHFGLLLKLEPV</sequence>
<keyword evidence="5" id="KW-0479">Metal-binding</keyword>
<gene>
    <name evidence="13" type="ORF">OEZ85_002615</name>
</gene>